<evidence type="ECO:0000256" key="1">
    <source>
        <dbReference type="SAM" id="Coils"/>
    </source>
</evidence>
<name>A0A8K0IS41_COCNU</name>
<evidence type="ECO:0000313" key="2">
    <source>
        <dbReference type="EMBL" id="KAG1364529.1"/>
    </source>
</evidence>
<gene>
    <name evidence="2" type="ORF">COCNU_11G013560</name>
</gene>
<reference evidence="2" key="1">
    <citation type="journal article" date="2017" name="Gigascience">
        <title>The genome draft of coconut (Cocos nucifera).</title>
        <authorList>
            <person name="Xiao Y."/>
            <person name="Xu P."/>
            <person name="Fan H."/>
            <person name="Baudouin L."/>
            <person name="Xia W."/>
            <person name="Bocs S."/>
            <person name="Xu J."/>
            <person name="Li Q."/>
            <person name="Guo A."/>
            <person name="Zhou L."/>
            <person name="Li J."/>
            <person name="Wu Y."/>
            <person name="Ma Z."/>
            <person name="Armero A."/>
            <person name="Issali A.E."/>
            <person name="Liu N."/>
            <person name="Peng M."/>
            <person name="Yang Y."/>
        </authorList>
    </citation>
    <scope>NUCLEOTIDE SEQUENCE</scope>
    <source>
        <tissue evidence="2">Spear leaf of Hainan Tall coconut</tissue>
    </source>
</reference>
<keyword evidence="3" id="KW-1185">Reference proteome</keyword>
<organism evidence="2 3">
    <name type="scientific">Cocos nucifera</name>
    <name type="common">Coconut palm</name>
    <dbReference type="NCBI Taxonomy" id="13894"/>
    <lineage>
        <taxon>Eukaryota</taxon>
        <taxon>Viridiplantae</taxon>
        <taxon>Streptophyta</taxon>
        <taxon>Embryophyta</taxon>
        <taxon>Tracheophyta</taxon>
        <taxon>Spermatophyta</taxon>
        <taxon>Magnoliopsida</taxon>
        <taxon>Liliopsida</taxon>
        <taxon>Arecaceae</taxon>
        <taxon>Arecoideae</taxon>
        <taxon>Cocoseae</taxon>
        <taxon>Attaleinae</taxon>
        <taxon>Cocos</taxon>
    </lineage>
</organism>
<feature type="coiled-coil region" evidence="1">
    <location>
        <begin position="91"/>
        <end position="136"/>
    </location>
</feature>
<accession>A0A8K0IS41</accession>
<protein>
    <submittedName>
        <fullName evidence="2">Uncharacterized protein</fullName>
    </submittedName>
</protein>
<sequence>MVGSSGKAPIHHPIGVDDHPSGASKCRIFNDWEMLHFFVELSNHLLKAGRVGKLSLRDVAQACRQAKKEVGKNRHLKEALYKAAFDYEEKLQEAMAKVVETDAKVVETEQEIEASVRRVEKQVTEVEHRIEEWLAEAH</sequence>
<proteinExistence type="predicted"/>
<reference evidence="2" key="2">
    <citation type="submission" date="2019-07" db="EMBL/GenBank/DDBJ databases">
        <authorList>
            <person name="Yang Y."/>
            <person name="Bocs S."/>
            <person name="Baudouin L."/>
        </authorList>
    </citation>
    <scope>NUCLEOTIDE SEQUENCE</scope>
    <source>
        <tissue evidence="2">Spear leaf of Hainan Tall coconut</tissue>
    </source>
</reference>
<evidence type="ECO:0000313" key="3">
    <source>
        <dbReference type="Proteomes" id="UP000797356"/>
    </source>
</evidence>
<dbReference type="Proteomes" id="UP000797356">
    <property type="component" value="Chromosome 11"/>
</dbReference>
<keyword evidence="1" id="KW-0175">Coiled coil</keyword>
<dbReference type="AlphaFoldDB" id="A0A8K0IS41"/>
<dbReference type="EMBL" id="CM017882">
    <property type="protein sequence ID" value="KAG1364529.1"/>
    <property type="molecule type" value="Genomic_DNA"/>
</dbReference>
<comment type="caution">
    <text evidence="2">The sequence shown here is derived from an EMBL/GenBank/DDBJ whole genome shotgun (WGS) entry which is preliminary data.</text>
</comment>